<protein>
    <recommendedName>
        <fullName evidence="2">N-acetylmuramoyl-L-alanine amidase</fullName>
        <ecNumber evidence="2">3.5.1.28</ecNumber>
    </recommendedName>
</protein>
<gene>
    <name evidence="6" type="ORF">SAMN05421665_0429</name>
</gene>
<reference evidence="7" key="1">
    <citation type="submission" date="2017-01" db="EMBL/GenBank/DDBJ databases">
        <authorList>
            <person name="Varghese N."/>
            <person name="Submissions S."/>
        </authorList>
    </citation>
    <scope>NUCLEOTIDE SEQUENCE [LARGE SCALE GENOMIC DNA]</scope>
    <source>
        <strain evidence="7">DSM 29591</strain>
    </source>
</reference>
<dbReference type="SMART" id="SM00646">
    <property type="entry name" value="Ami_3"/>
    <property type="match status" value="1"/>
</dbReference>
<dbReference type="STRING" id="287098.SAMN05421665_0429"/>
<feature type="domain" description="MurNAc-LAA" evidence="5">
    <location>
        <begin position="225"/>
        <end position="380"/>
    </location>
</feature>
<dbReference type="PANTHER" id="PTHR30404:SF0">
    <property type="entry name" value="N-ACETYLMURAMOYL-L-ALANINE AMIDASE AMIC"/>
    <property type="match status" value="1"/>
</dbReference>
<proteinExistence type="predicted"/>
<dbReference type="AlphaFoldDB" id="A0A1R3WJB5"/>
<keyword evidence="3" id="KW-0378">Hydrolase</keyword>
<comment type="catalytic activity">
    <reaction evidence="1">
        <text>Hydrolyzes the link between N-acetylmuramoyl residues and L-amino acid residues in certain cell-wall glycopeptides.</text>
        <dbReference type="EC" id="3.5.1.28"/>
    </reaction>
</comment>
<dbReference type="InterPro" id="IPR050695">
    <property type="entry name" value="N-acetylmuramoyl_amidase_3"/>
</dbReference>
<dbReference type="InterPro" id="IPR002508">
    <property type="entry name" value="MurNAc-LAA_cat"/>
</dbReference>
<dbReference type="CDD" id="cd02696">
    <property type="entry name" value="MurNAc-LAA"/>
    <property type="match status" value="1"/>
</dbReference>
<feature type="signal peptide" evidence="4">
    <location>
        <begin position="1"/>
        <end position="17"/>
    </location>
</feature>
<accession>A0A1R3WJB5</accession>
<evidence type="ECO:0000259" key="5">
    <source>
        <dbReference type="SMART" id="SM00646"/>
    </source>
</evidence>
<dbReference type="Pfam" id="PF01520">
    <property type="entry name" value="Amidase_3"/>
    <property type="match status" value="1"/>
</dbReference>
<dbReference type="Gene3D" id="2.60.40.3500">
    <property type="match status" value="1"/>
</dbReference>
<dbReference type="InterPro" id="IPR021731">
    <property type="entry name" value="AMIN_dom"/>
</dbReference>
<dbReference type="SUPFAM" id="SSF53187">
    <property type="entry name" value="Zn-dependent exopeptidases"/>
    <property type="match status" value="1"/>
</dbReference>
<evidence type="ECO:0000256" key="2">
    <source>
        <dbReference type="ARBA" id="ARBA00011901"/>
    </source>
</evidence>
<keyword evidence="7" id="KW-1185">Reference proteome</keyword>
<feature type="chain" id="PRO_5012096749" description="N-acetylmuramoyl-L-alanine amidase" evidence="4">
    <location>
        <begin position="18"/>
        <end position="384"/>
    </location>
</feature>
<dbReference type="GO" id="GO:0008745">
    <property type="term" value="F:N-acetylmuramoyl-L-alanine amidase activity"/>
    <property type="evidence" value="ECO:0007669"/>
    <property type="project" value="UniProtKB-EC"/>
</dbReference>
<evidence type="ECO:0000256" key="4">
    <source>
        <dbReference type="SAM" id="SignalP"/>
    </source>
</evidence>
<dbReference type="GO" id="GO:0030288">
    <property type="term" value="C:outer membrane-bounded periplasmic space"/>
    <property type="evidence" value="ECO:0007669"/>
    <property type="project" value="TreeGrafter"/>
</dbReference>
<dbReference type="RefSeq" id="WP_076658172.1">
    <property type="nucleotide sequence ID" value="NZ_FTPR01000001.1"/>
</dbReference>
<sequence>MIRWLLSFLFIGNLATAQVTVDPERTSVSDGWWTLEVAIGLDRITPYRVFTLDDPRRLVLDVEGASFAGLDAAALLSGDRATDVRFGPLRPGWSRMVVDLAEPLVITEAGMVRTDAGADLTIVLERASAEEFAAAAGAPPDPGWDVVTGFDPDAAAALAASEDFIVVIDPGHGGIDPGAYQGGIKEADLMLILAAELAVMLNTQEGVQAVLTRENDVFVPLSARMTFARQVGADLFLSLHADALGDADVRGASVYTLSSDGGDAAAQRIVERHERGDLLAGVDLNDAEDRVATTLMDLARARTGPEGVRIADALAAAMQAQGVPMNSRPRREGQFVVLTAAGFPSVLIEAGFLSNAQDRAFLATPEGRARIARAIRDTVVLLAR</sequence>
<evidence type="ECO:0000313" key="7">
    <source>
        <dbReference type="Proteomes" id="UP000186997"/>
    </source>
</evidence>
<evidence type="ECO:0000256" key="1">
    <source>
        <dbReference type="ARBA" id="ARBA00001561"/>
    </source>
</evidence>
<dbReference type="OrthoDB" id="9806267at2"/>
<dbReference type="EC" id="3.5.1.28" evidence="2"/>
<evidence type="ECO:0000256" key="3">
    <source>
        <dbReference type="ARBA" id="ARBA00022801"/>
    </source>
</evidence>
<dbReference type="GO" id="GO:0009253">
    <property type="term" value="P:peptidoglycan catabolic process"/>
    <property type="evidence" value="ECO:0007669"/>
    <property type="project" value="InterPro"/>
</dbReference>
<dbReference type="Pfam" id="PF11741">
    <property type="entry name" value="AMIN"/>
    <property type="match status" value="1"/>
</dbReference>
<organism evidence="6 7">
    <name type="scientific">Yoonia rosea</name>
    <dbReference type="NCBI Taxonomy" id="287098"/>
    <lineage>
        <taxon>Bacteria</taxon>
        <taxon>Pseudomonadati</taxon>
        <taxon>Pseudomonadota</taxon>
        <taxon>Alphaproteobacteria</taxon>
        <taxon>Rhodobacterales</taxon>
        <taxon>Paracoccaceae</taxon>
        <taxon>Yoonia</taxon>
    </lineage>
</organism>
<keyword evidence="4" id="KW-0732">Signal</keyword>
<dbReference type="Proteomes" id="UP000186997">
    <property type="component" value="Unassembled WGS sequence"/>
</dbReference>
<dbReference type="EMBL" id="FTPR01000001">
    <property type="protein sequence ID" value="SIT76713.1"/>
    <property type="molecule type" value="Genomic_DNA"/>
</dbReference>
<dbReference type="PANTHER" id="PTHR30404">
    <property type="entry name" value="N-ACETYLMURAMOYL-L-ALANINE AMIDASE"/>
    <property type="match status" value="1"/>
</dbReference>
<dbReference type="Gene3D" id="3.40.630.40">
    <property type="entry name" value="Zn-dependent exopeptidases"/>
    <property type="match status" value="1"/>
</dbReference>
<evidence type="ECO:0000313" key="6">
    <source>
        <dbReference type="EMBL" id="SIT76713.1"/>
    </source>
</evidence>
<name>A0A1R3WJB5_9RHOB</name>